<keyword evidence="8" id="KW-0418">Kinase</keyword>
<keyword evidence="10 17" id="KW-1133">Transmembrane helix</keyword>
<keyword evidence="11 17" id="KW-0472">Membrane</keyword>
<dbReference type="FunFam" id="1.10.510.10:FF:000161">
    <property type="entry name" value="Wall-associated receptor kinase-like 20"/>
    <property type="match status" value="1"/>
</dbReference>
<feature type="transmembrane region" description="Helical" evidence="17">
    <location>
        <begin position="280"/>
        <end position="303"/>
    </location>
</feature>
<dbReference type="GO" id="GO:0005524">
    <property type="term" value="F:ATP binding"/>
    <property type="evidence" value="ECO:0007669"/>
    <property type="project" value="UniProtKB-UniRule"/>
</dbReference>
<evidence type="ECO:0000313" key="20">
    <source>
        <dbReference type="Proteomes" id="UP001058974"/>
    </source>
</evidence>
<dbReference type="InterPro" id="IPR000719">
    <property type="entry name" value="Prot_kinase_dom"/>
</dbReference>
<dbReference type="Proteomes" id="UP001058974">
    <property type="component" value="Chromosome 3"/>
</dbReference>
<evidence type="ECO:0000256" key="17">
    <source>
        <dbReference type="SAM" id="Phobius"/>
    </source>
</evidence>
<dbReference type="Gramene" id="Psat03G0326100-T1">
    <property type="protein sequence ID" value="KAI5428184.1"/>
    <property type="gene ID" value="KIW84_033261"/>
</dbReference>
<feature type="binding site" evidence="15">
    <location>
        <position position="406"/>
    </location>
    <ligand>
        <name>ATP</name>
        <dbReference type="ChEBI" id="CHEBI:30616"/>
    </ligand>
</feature>
<accession>A0A9D5B3H6</accession>
<keyword evidence="7 15" id="KW-0547">Nucleotide-binding</keyword>
<dbReference type="Gene3D" id="3.30.200.20">
    <property type="entry name" value="Phosphorylase Kinase, domain 1"/>
    <property type="match status" value="1"/>
</dbReference>
<dbReference type="AlphaFoldDB" id="A0A9D5B3H6"/>
<keyword evidence="4" id="KW-0808">Transferase</keyword>
<evidence type="ECO:0000256" key="14">
    <source>
        <dbReference type="ARBA" id="ARBA00048679"/>
    </source>
</evidence>
<evidence type="ECO:0000256" key="4">
    <source>
        <dbReference type="ARBA" id="ARBA00022679"/>
    </source>
</evidence>
<protein>
    <recommendedName>
        <fullName evidence="2">non-specific serine/threonine protein kinase</fullName>
        <ecNumber evidence="2">2.7.11.1</ecNumber>
    </recommendedName>
</protein>
<evidence type="ECO:0000256" key="1">
    <source>
        <dbReference type="ARBA" id="ARBA00004167"/>
    </source>
</evidence>
<evidence type="ECO:0000256" key="5">
    <source>
        <dbReference type="ARBA" id="ARBA00022692"/>
    </source>
</evidence>
<proteinExistence type="predicted"/>
<feature type="region of interest" description="Disordered" evidence="16">
    <location>
        <begin position="329"/>
        <end position="349"/>
    </location>
</feature>
<reference evidence="19 20" key="1">
    <citation type="journal article" date="2022" name="Nat. Genet.">
        <title>Improved pea reference genome and pan-genome highlight genomic features and evolutionary characteristics.</title>
        <authorList>
            <person name="Yang T."/>
            <person name="Liu R."/>
            <person name="Luo Y."/>
            <person name="Hu S."/>
            <person name="Wang D."/>
            <person name="Wang C."/>
            <person name="Pandey M.K."/>
            <person name="Ge S."/>
            <person name="Xu Q."/>
            <person name="Li N."/>
            <person name="Li G."/>
            <person name="Huang Y."/>
            <person name="Saxena R.K."/>
            <person name="Ji Y."/>
            <person name="Li M."/>
            <person name="Yan X."/>
            <person name="He Y."/>
            <person name="Liu Y."/>
            <person name="Wang X."/>
            <person name="Xiang C."/>
            <person name="Varshney R.K."/>
            <person name="Ding H."/>
            <person name="Gao S."/>
            <person name="Zong X."/>
        </authorList>
    </citation>
    <scope>NUCLEOTIDE SEQUENCE [LARGE SCALE GENOMIC DNA]</scope>
    <source>
        <strain evidence="19 20">cv. Zhongwan 6</strain>
    </source>
</reference>
<evidence type="ECO:0000256" key="7">
    <source>
        <dbReference type="ARBA" id="ARBA00022741"/>
    </source>
</evidence>
<dbReference type="InterPro" id="IPR008271">
    <property type="entry name" value="Ser/Thr_kinase_AS"/>
</dbReference>
<dbReference type="Pfam" id="PF13947">
    <property type="entry name" value="GUB_WAK_bind"/>
    <property type="match status" value="1"/>
</dbReference>
<feature type="domain" description="Protein kinase" evidence="18">
    <location>
        <begin position="378"/>
        <end position="653"/>
    </location>
</feature>
<dbReference type="GO" id="GO:0005886">
    <property type="term" value="C:plasma membrane"/>
    <property type="evidence" value="ECO:0007669"/>
    <property type="project" value="UniProtKB-ARBA"/>
</dbReference>
<evidence type="ECO:0000256" key="8">
    <source>
        <dbReference type="ARBA" id="ARBA00022777"/>
    </source>
</evidence>
<comment type="caution">
    <text evidence="19">The sequence shown here is derived from an EMBL/GenBank/DDBJ whole genome shotgun (WGS) entry which is preliminary data.</text>
</comment>
<dbReference type="PANTHER" id="PTHR46008">
    <property type="entry name" value="LEAF RUST 10 DISEASE-RESISTANCE LOCUS RECEPTOR-LIKE PROTEIN KINASE-LIKE 1.4"/>
    <property type="match status" value="1"/>
</dbReference>
<dbReference type="GO" id="GO:0004674">
    <property type="term" value="F:protein serine/threonine kinase activity"/>
    <property type="evidence" value="ECO:0007669"/>
    <property type="project" value="UniProtKB-KW"/>
</dbReference>
<dbReference type="EC" id="2.7.11.1" evidence="2"/>
<dbReference type="PROSITE" id="PS00107">
    <property type="entry name" value="PROTEIN_KINASE_ATP"/>
    <property type="match status" value="1"/>
</dbReference>
<evidence type="ECO:0000256" key="2">
    <source>
        <dbReference type="ARBA" id="ARBA00012513"/>
    </source>
</evidence>
<keyword evidence="9 15" id="KW-0067">ATP-binding</keyword>
<comment type="subcellular location">
    <subcellularLocation>
        <location evidence="1">Membrane</location>
        <topology evidence="1">Single-pass membrane protein</topology>
    </subcellularLocation>
</comment>
<keyword evidence="6" id="KW-0732">Signal</keyword>
<keyword evidence="20" id="KW-1185">Reference proteome</keyword>
<dbReference type="SMART" id="SM00220">
    <property type="entry name" value="S_TKc"/>
    <property type="match status" value="1"/>
</dbReference>
<keyword evidence="5 17" id="KW-0812">Transmembrane</keyword>
<evidence type="ECO:0000259" key="18">
    <source>
        <dbReference type="PROSITE" id="PS50011"/>
    </source>
</evidence>
<evidence type="ECO:0000256" key="15">
    <source>
        <dbReference type="PROSITE-ProRule" id="PRU10141"/>
    </source>
</evidence>
<evidence type="ECO:0000256" key="9">
    <source>
        <dbReference type="ARBA" id="ARBA00022840"/>
    </source>
</evidence>
<dbReference type="InterPro" id="IPR011009">
    <property type="entry name" value="Kinase-like_dom_sf"/>
</dbReference>
<keyword evidence="12" id="KW-0325">Glycoprotein</keyword>
<dbReference type="InterPro" id="IPR017441">
    <property type="entry name" value="Protein_kinase_ATP_BS"/>
</dbReference>
<dbReference type="Pfam" id="PF14380">
    <property type="entry name" value="WAK_assoc"/>
    <property type="match status" value="1"/>
</dbReference>
<gene>
    <name evidence="19" type="ORF">KIW84_033261</name>
</gene>
<comment type="catalytic activity">
    <reaction evidence="13">
        <text>L-threonyl-[protein] + ATP = O-phospho-L-threonyl-[protein] + ADP + H(+)</text>
        <dbReference type="Rhea" id="RHEA:46608"/>
        <dbReference type="Rhea" id="RHEA-COMP:11060"/>
        <dbReference type="Rhea" id="RHEA-COMP:11605"/>
        <dbReference type="ChEBI" id="CHEBI:15378"/>
        <dbReference type="ChEBI" id="CHEBI:30013"/>
        <dbReference type="ChEBI" id="CHEBI:30616"/>
        <dbReference type="ChEBI" id="CHEBI:61977"/>
        <dbReference type="ChEBI" id="CHEBI:456216"/>
        <dbReference type="EC" id="2.7.11.1"/>
    </reaction>
</comment>
<dbReference type="GO" id="GO:0030247">
    <property type="term" value="F:polysaccharide binding"/>
    <property type="evidence" value="ECO:0007669"/>
    <property type="project" value="InterPro"/>
</dbReference>
<comment type="catalytic activity">
    <reaction evidence="14">
        <text>L-seryl-[protein] + ATP = O-phospho-L-seryl-[protein] + ADP + H(+)</text>
        <dbReference type="Rhea" id="RHEA:17989"/>
        <dbReference type="Rhea" id="RHEA-COMP:9863"/>
        <dbReference type="Rhea" id="RHEA-COMP:11604"/>
        <dbReference type="ChEBI" id="CHEBI:15378"/>
        <dbReference type="ChEBI" id="CHEBI:29999"/>
        <dbReference type="ChEBI" id="CHEBI:30616"/>
        <dbReference type="ChEBI" id="CHEBI:83421"/>
        <dbReference type="ChEBI" id="CHEBI:456216"/>
        <dbReference type="EC" id="2.7.11.1"/>
    </reaction>
</comment>
<name>A0A9D5B3H6_PEA</name>
<dbReference type="EMBL" id="JAMSHJ010000003">
    <property type="protein sequence ID" value="KAI5428184.1"/>
    <property type="molecule type" value="Genomic_DNA"/>
</dbReference>
<dbReference type="PANTHER" id="PTHR46008:SF46">
    <property type="entry name" value="WALL ASSOCIATED KINASE-LIKE PROTEIN"/>
    <property type="match status" value="1"/>
</dbReference>
<evidence type="ECO:0000256" key="11">
    <source>
        <dbReference type="ARBA" id="ARBA00023136"/>
    </source>
</evidence>
<dbReference type="InterPro" id="IPR032872">
    <property type="entry name" value="WAK_assoc_C"/>
</dbReference>
<dbReference type="PROSITE" id="PS00108">
    <property type="entry name" value="PROTEIN_KINASE_ST"/>
    <property type="match status" value="1"/>
</dbReference>
<evidence type="ECO:0000256" key="16">
    <source>
        <dbReference type="SAM" id="MobiDB-lite"/>
    </source>
</evidence>
<dbReference type="InterPro" id="IPR025287">
    <property type="entry name" value="WAK_GUB"/>
</dbReference>
<evidence type="ECO:0000313" key="19">
    <source>
        <dbReference type="EMBL" id="KAI5428184.1"/>
    </source>
</evidence>
<evidence type="ECO:0000256" key="3">
    <source>
        <dbReference type="ARBA" id="ARBA00022527"/>
    </source>
</evidence>
<evidence type="ECO:0000256" key="13">
    <source>
        <dbReference type="ARBA" id="ARBA00047899"/>
    </source>
</evidence>
<evidence type="ECO:0000256" key="10">
    <source>
        <dbReference type="ARBA" id="ARBA00022989"/>
    </source>
</evidence>
<dbReference type="FunFam" id="3.30.200.20:FF:000162">
    <property type="entry name" value="Adenine nucleotide alpha hydrolase-like domain kinase"/>
    <property type="match status" value="1"/>
</dbReference>
<dbReference type="Pfam" id="PF00069">
    <property type="entry name" value="Pkinase"/>
    <property type="match status" value="1"/>
</dbReference>
<evidence type="ECO:0000256" key="12">
    <source>
        <dbReference type="ARBA" id="ARBA00023180"/>
    </source>
</evidence>
<dbReference type="Gene3D" id="1.10.510.10">
    <property type="entry name" value="Transferase(Phosphotransferase) domain 1"/>
    <property type="match status" value="1"/>
</dbReference>
<dbReference type="SUPFAM" id="SSF56112">
    <property type="entry name" value="Protein kinase-like (PK-like)"/>
    <property type="match status" value="1"/>
</dbReference>
<organism evidence="19 20">
    <name type="scientific">Pisum sativum</name>
    <name type="common">Garden pea</name>
    <name type="synonym">Lathyrus oleraceus</name>
    <dbReference type="NCBI Taxonomy" id="3888"/>
    <lineage>
        <taxon>Eukaryota</taxon>
        <taxon>Viridiplantae</taxon>
        <taxon>Streptophyta</taxon>
        <taxon>Embryophyta</taxon>
        <taxon>Tracheophyta</taxon>
        <taxon>Spermatophyta</taxon>
        <taxon>Magnoliopsida</taxon>
        <taxon>eudicotyledons</taxon>
        <taxon>Gunneridae</taxon>
        <taxon>Pentapetalae</taxon>
        <taxon>rosids</taxon>
        <taxon>fabids</taxon>
        <taxon>Fabales</taxon>
        <taxon>Fabaceae</taxon>
        <taxon>Papilionoideae</taxon>
        <taxon>50 kb inversion clade</taxon>
        <taxon>NPAAA clade</taxon>
        <taxon>Hologalegina</taxon>
        <taxon>IRL clade</taxon>
        <taxon>Fabeae</taxon>
        <taxon>Lathyrus</taxon>
    </lineage>
</organism>
<evidence type="ECO:0000256" key="6">
    <source>
        <dbReference type="ARBA" id="ARBA00022729"/>
    </source>
</evidence>
<feature type="transmembrane region" description="Helical" evidence="17">
    <location>
        <begin position="21"/>
        <end position="40"/>
    </location>
</feature>
<sequence length="704" mass="77836">MVANFIKTQIKEQQTMLSLSLPSPVTTTTIIIFFIFSLHYTTSLPSHASLSSCNNTTFNCGTITNLSYPFTGGDRPSFCGPPQFHLNCKNNVPELNISSLSYRVLQINSVTHSLTLARLDLWNETCTQNYINSTFDGTSFSYGSGNRNLTLFYGCKPTSEFTKVPQNLFYCENNGYKNNSYSLIGPFPLDPVLRFVECDEVVGVPILVEQASRFVGNRSLLREVLMKGFNVNYSNPFDDDCFECIDSGGQQCGFDSDDNESICICGNELCPSGNSSSKGALIGGAVAGVAALVCILGFACLVVRRRKKNVEKSRSRVLFMPPSSSDIGTGTGTLTSTTNSSQSIPSYPSSKSDAMPKSFYFGVQVFTYDELEEATNNFDASKELGDGGFGTVYKGDLKDGRVVAVKRHYESNFKLVAQFMNEVEILAKLRHKNLVTLYGCSSKHSRELLLVYEYIPNGTVADHIHGNQSSSCLLPWSVRMNIALETAEALAYLHASDVIHRDVKSNNILLDEKFHVKVADFGLSRWLPNDVTHVSTAPQGTPGYVDPEYYQCYQLTEKSDVYSFGVVLAELISSLQAVDITRHRSDVNLANMTVNKIQSQELHELVDPFLGYEKDNAVRRMTTAVGELAFRCLQQQRDMRPSMDEIVEVLRAIKSDELETQESKVLDVVVRTDELVLLKKGPYPASPDSVANKWVSGSSTSTSS</sequence>
<dbReference type="PROSITE" id="PS50011">
    <property type="entry name" value="PROTEIN_KINASE_DOM"/>
    <property type="match status" value="1"/>
</dbReference>
<keyword evidence="3" id="KW-0723">Serine/threonine-protein kinase</keyword>
<feature type="region of interest" description="Disordered" evidence="16">
    <location>
        <begin position="681"/>
        <end position="704"/>
    </location>
</feature>